<dbReference type="Proteomes" id="UP000254925">
    <property type="component" value="Unassembled WGS sequence"/>
</dbReference>
<evidence type="ECO:0000256" key="1">
    <source>
        <dbReference type="SAM" id="Phobius"/>
    </source>
</evidence>
<evidence type="ECO:0000313" key="2">
    <source>
        <dbReference type="EMBL" id="RDI61126.1"/>
    </source>
</evidence>
<sequence>MTRRRFWQVFMMLCGFIIWAVQFTLIYGATSTTCALEVAETRLLGIGIVPAVIAAVTLAAFLCTAGVLTYALREHRRLQSGNAGVTDIFLSQAAILISAFSIAAIVWQGLPALILPACA</sequence>
<keyword evidence="1" id="KW-1133">Transmembrane helix</keyword>
<proteinExistence type="predicted"/>
<gene>
    <name evidence="2" type="ORF">DES45_102521</name>
</gene>
<keyword evidence="1" id="KW-0812">Transmembrane</keyword>
<organism evidence="2 3">
    <name type="scientific">Microvirga subterranea</name>
    <dbReference type="NCBI Taxonomy" id="186651"/>
    <lineage>
        <taxon>Bacteria</taxon>
        <taxon>Pseudomonadati</taxon>
        <taxon>Pseudomonadota</taxon>
        <taxon>Alphaproteobacteria</taxon>
        <taxon>Hyphomicrobiales</taxon>
        <taxon>Methylobacteriaceae</taxon>
        <taxon>Microvirga</taxon>
    </lineage>
</organism>
<evidence type="ECO:0000313" key="3">
    <source>
        <dbReference type="Proteomes" id="UP000254925"/>
    </source>
</evidence>
<feature type="transmembrane region" description="Helical" evidence="1">
    <location>
        <begin position="44"/>
        <end position="72"/>
    </location>
</feature>
<accession>A0A370HRF3</accession>
<reference evidence="2 3" key="1">
    <citation type="submission" date="2018-07" db="EMBL/GenBank/DDBJ databases">
        <title>Genomic Encyclopedia of Type Strains, Phase IV (KMG-IV): sequencing the most valuable type-strain genomes for metagenomic binning, comparative biology and taxonomic classification.</title>
        <authorList>
            <person name="Goeker M."/>
        </authorList>
    </citation>
    <scope>NUCLEOTIDE SEQUENCE [LARGE SCALE GENOMIC DNA]</scope>
    <source>
        <strain evidence="2 3">DSM 14364</strain>
    </source>
</reference>
<protein>
    <submittedName>
        <fullName evidence="2">Uncharacterized protein</fullName>
    </submittedName>
</protein>
<feature type="transmembrane region" description="Helical" evidence="1">
    <location>
        <begin position="84"/>
        <end position="107"/>
    </location>
</feature>
<dbReference type="AlphaFoldDB" id="A0A370HRF3"/>
<comment type="caution">
    <text evidence="2">The sequence shown here is derived from an EMBL/GenBank/DDBJ whole genome shotgun (WGS) entry which is preliminary data.</text>
</comment>
<keyword evidence="3" id="KW-1185">Reference proteome</keyword>
<dbReference type="EMBL" id="QQBB01000002">
    <property type="protein sequence ID" value="RDI61126.1"/>
    <property type="molecule type" value="Genomic_DNA"/>
</dbReference>
<keyword evidence="1" id="KW-0472">Membrane</keyword>
<name>A0A370HRF3_9HYPH</name>